<organism evidence="3 4">
    <name type="scientific">Candidatus Abawacabacteria bacterium RBG_16_42_10</name>
    <dbReference type="NCBI Taxonomy" id="1817814"/>
    <lineage>
        <taxon>Bacteria</taxon>
        <taxon>Candidatus Abawacaibacteriota</taxon>
    </lineage>
</organism>
<comment type="caution">
    <text evidence="3">The sequence shown here is derived from an EMBL/GenBank/DDBJ whole genome shotgun (WGS) entry which is preliminary data.</text>
</comment>
<dbReference type="GO" id="GO:0009298">
    <property type="term" value="P:GDP-mannose biosynthetic process"/>
    <property type="evidence" value="ECO:0007669"/>
    <property type="project" value="TreeGrafter"/>
</dbReference>
<dbReference type="SUPFAM" id="SSF159283">
    <property type="entry name" value="Guanosine diphospho-D-mannose pyrophosphorylase/mannose-6-phosphate isomerase linker domain"/>
    <property type="match status" value="1"/>
</dbReference>
<dbReference type="InterPro" id="IPR005835">
    <property type="entry name" value="NTP_transferase_dom"/>
</dbReference>
<dbReference type="STRING" id="1817814.A2V81_04180"/>
<dbReference type="SUPFAM" id="SSF53448">
    <property type="entry name" value="Nucleotide-diphospho-sugar transferases"/>
    <property type="match status" value="1"/>
</dbReference>
<dbReference type="Pfam" id="PF00483">
    <property type="entry name" value="NTP_transferase"/>
    <property type="match status" value="1"/>
</dbReference>
<dbReference type="GO" id="GO:0004475">
    <property type="term" value="F:mannose-1-phosphate guanylyltransferase (GTP) activity"/>
    <property type="evidence" value="ECO:0007669"/>
    <property type="project" value="InterPro"/>
</dbReference>
<dbReference type="EMBL" id="MEWR01000027">
    <property type="protein sequence ID" value="OGC81424.1"/>
    <property type="molecule type" value="Genomic_DNA"/>
</dbReference>
<accession>A0A1F4XIK0</accession>
<dbReference type="InterPro" id="IPR049577">
    <property type="entry name" value="GMPP_N"/>
</dbReference>
<dbReference type="Gene3D" id="3.90.550.10">
    <property type="entry name" value="Spore Coat Polysaccharide Biosynthesis Protein SpsA, Chain A"/>
    <property type="match status" value="1"/>
</dbReference>
<dbReference type="InterPro" id="IPR029044">
    <property type="entry name" value="Nucleotide-diphossugar_trans"/>
</dbReference>
<dbReference type="PANTHER" id="PTHR46390">
    <property type="entry name" value="MANNOSE-1-PHOSPHATE GUANYLYLTRANSFERASE"/>
    <property type="match status" value="1"/>
</dbReference>
<dbReference type="AlphaFoldDB" id="A0A1F4XIK0"/>
<evidence type="ECO:0000313" key="4">
    <source>
        <dbReference type="Proteomes" id="UP000177614"/>
    </source>
</evidence>
<evidence type="ECO:0000259" key="2">
    <source>
        <dbReference type="Pfam" id="PF22640"/>
    </source>
</evidence>
<feature type="domain" description="MannoseP isomerase/GMP-like beta-helix" evidence="2">
    <location>
        <begin position="282"/>
        <end position="331"/>
    </location>
</feature>
<dbReference type="PANTHER" id="PTHR46390:SF1">
    <property type="entry name" value="MANNOSE-1-PHOSPHATE GUANYLYLTRANSFERASE"/>
    <property type="match status" value="1"/>
</dbReference>
<protein>
    <submittedName>
        <fullName evidence="3">Uncharacterized protein</fullName>
    </submittedName>
</protein>
<dbReference type="Pfam" id="PF22640">
    <property type="entry name" value="ManC_GMP_beta-helix"/>
    <property type="match status" value="1"/>
</dbReference>
<gene>
    <name evidence="3" type="ORF">A2V81_04180</name>
</gene>
<evidence type="ECO:0000313" key="3">
    <source>
        <dbReference type="EMBL" id="OGC81424.1"/>
    </source>
</evidence>
<dbReference type="InterPro" id="IPR051161">
    <property type="entry name" value="Mannose-6P_isomerase_type2"/>
</dbReference>
<reference evidence="3 4" key="1">
    <citation type="journal article" date="2016" name="Nat. Commun.">
        <title>Thousands of microbial genomes shed light on interconnected biogeochemical processes in an aquifer system.</title>
        <authorList>
            <person name="Anantharaman K."/>
            <person name="Brown C.T."/>
            <person name="Hug L.A."/>
            <person name="Sharon I."/>
            <person name="Castelle C.J."/>
            <person name="Probst A.J."/>
            <person name="Thomas B.C."/>
            <person name="Singh A."/>
            <person name="Wilkins M.J."/>
            <person name="Karaoz U."/>
            <person name="Brodie E.L."/>
            <person name="Williams K.H."/>
            <person name="Hubbard S.S."/>
            <person name="Banfield J.F."/>
        </authorList>
    </citation>
    <scope>NUCLEOTIDE SEQUENCE [LARGE SCALE GENOMIC DNA]</scope>
</reference>
<dbReference type="InterPro" id="IPR054566">
    <property type="entry name" value="ManC/GMP-like_b-helix"/>
</dbReference>
<feature type="domain" description="Nucleotidyl transferase" evidence="1">
    <location>
        <begin position="4"/>
        <end position="278"/>
    </location>
</feature>
<dbReference type="Proteomes" id="UP000177614">
    <property type="component" value="Unassembled WGS sequence"/>
</dbReference>
<dbReference type="CDD" id="cd02509">
    <property type="entry name" value="GDP-M1P_Guanylyltransferase"/>
    <property type="match status" value="1"/>
</dbReference>
<evidence type="ECO:0000259" key="1">
    <source>
        <dbReference type="Pfam" id="PF00483"/>
    </source>
</evidence>
<sequence>MQILLMSGGGGTRLWPLSTEEKPKQFQAIFDKRSLLRTTFERILPLTTSEQIWVSGNTKHDALLKQELPEIPTKNIILEPAKRDNAAAICLNQLLMAKQEVPLDEVVVMLPTDHLITNEEEFRALVTIGESFLQKNLDFLVTIGITPTYPETGFGYIHKAATVLHQENDFSVNSIHRFVEKPNKEQAEKYVSSKEYLWNSGIYMWTLGQMLTWFQSFLPNIYQPLSDNLHRFEEIYSTLPATSLDYGISEKLEDIAVIPDHNLEWSDVGDFRALGEHMSDNIATLDVKNSYIRNDTSVPMKVIGVENIVIVNSPNGLLICDRDRAQEVKKLSSS</sequence>
<name>A0A1F4XIK0_9BACT</name>
<proteinExistence type="predicted"/>